<feature type="chain" id="PRO_5043912756" description="Reverse transcriptase domain-containing protein" evidence="1">
    <location>
        <begin position="22"/>
        <end position="187"/>
    </location>
</feature>
<reference evidence="2" key="1">
    <citation type="submission" date="2020-06" db="EMBL/GenBank/DDBJ databases">
        <authorList>
            <person name="Li T."/>
            <person name="Hu X."/>
            <person name="Zhang T."/>
            <person name="Song X."/>
            <person name="Zhang H."/>
            <person name="Dai N."/>
            <person name="Sheng W."/>
            <person name="Hou X."/>
            <person name="Wei L."/>
        </authorList>
    </citation>
    <scope>NUCLEOTIDE SEQUENCE</scope>
    <source>
        <strain evidence="2">KEN1</strain>
        <tissue evidence="2">Leaf</tissue>
    </source>
</reference>
<name>A0AAW2Y0R6_9LAMI</name>
<evidence type="ECO:0008006" key="3">
    <source>
        <dbReference type="Google" id="ProtNLM"/>
    </source>
</evidence>
<organism evidence="2">
    <name type="scientific">Sesamum latifolium</name>
    <dbReference type="NCBI Taxonomy" id="2727402"/>
    <lineage>
        <taxon>Eukaryota</taxon>
        <taxon>Viridiplantae</taxon>
        <taxon>Streptophyta</taxon>
        <taxon>Embryophyta</taxon>
        <taxon>Tracheophyta</taxon>
        <taxon>Spermatophyta</taxon>
        <taxon>Magnoliopsida</taxon>
        <taxon>eudicotyledons</taxon>
        <taxon>Gunneridae</taxon>
        <taxon>Pentapetalae</taxon>
        <taxon>asterids</taxon>
        <taxon>lamiids</taxon>
        <taxon>Lamiales</taxon>
        <taxon>Pedaliaceae</taxon>
        <taxon>Sesamum</taxon>
    </lineage>
</organism>
<gene>
    <name evidence="2" type="ORF">Slati_0512200</name>
</gene>
<keyword evidence="1" id="KW-0732">Signal</keyword>
<accession>A0AAW2Y0R6</accession>
<reference evidence="2" key="2">
    <citation type="journal article" date="2024" name="Plant">
        <title>Genomic evolution and insights into agronomic trait innovations of Sesamum species.</title>
        <authorList>
            <person name="Miao H."/>
            <person name="Wang L."/>
            <person name="Qu L."/>
            <person name="Liu H."/>
            <person name="Sun Y."/>
            <person name="Le M."/>
            <person name="Wang Q."/>
            <person name="Wei S."/>
            <person name="Zheng Y."/>
            <person name="Lin W."/>
            <person name="Duan Y."/>
            <person name="Cao H."/>
            <person name="Xiong S."/>
            <person name="Wang X."/>
            <person name="Wei L."/>
            <person name="Li C."/>
            <person name="Ma Q."/>
            <person name="Ju M."/>
            <person name="Zhao R."/>
            <person name="Li G."/>
            <person name="Mu C."/>
            <person name="Tian Q."/>
            <person name="Mei H."/>
            <person name="Zhang T."/>
            <person name="Gao T."/>
            <person name="Zhang H."/>
        </authorList>
    </citation>
    <scope>NUCLEOTIDE SEQUENCE</scope>
    <source>
        <strain evidence="2">KEN1</strain>
    </source>
</reference>
<feature type="signal peptide" evidence="1">
    <location>
        <begin position="1"/>
        <end position="21"/>
    </location>
</feature>
<proteinExistence type="predicted"/>
<dbReference type="AlphaFoldDB" id="A0AAW2Y0R6"/>
<evidence type="ECO:0000256" key="1">
    <source>
        <dbReference type="SAM" id="SignalP"/>
    </source>
</evidence>
<evidence type="ECO:0000313" key="2">
    <source>
        <dbReference type="EMBL" id="KAL0458850.1"/>
    </source>
</evidence>
<dbReference type="EMBL" id="JACGWN010000002">
    <property type="protein sequence ID" value="KAL0458850.1"/>
    <property type="molecule type" value="Genomic_DNA"/>
</dbReference>
<protein>
    <recommendedName>
        <fullName evidence="3">Reverse transcriptase domain-containing protein</fullName>
    </recommendedName>
</protein>
<sequence length="187" mass="20722">MCVFNVIFIYPIWFSIRLCDAPKGTPSMRSPIPYLFLLCTEAFSSLLQREEQSGQLQGVAVCRQAPRVSHLLFADDTLIFCQASVEAATCILEVLETFGPAAGQEINFAKSSVTFSKNTTDSIKAAVQDTLQIRMEGRHDLYLGLHRLLENLADQSSNPSETEYGIAFVDGTSALFPKQAEKFSSKR</sequence>
<comment type="caution">
    <text evidence="2">The sequence shown here is derived from an EMBL/GenBank/DDBJ whole genome shotgun (WGS) entry which is preliminary data.</text>
</comment>